<reference evidence="5" key="1">
    <citation type="submission" date="2021-02" db="EMBL/GenBank/DDBJ databases">
        <authorList>
            <person name="Nowell W R."/>
        </authorList>
    </citation>
    <scope>NUCLEOTIDE SEQUENCE</scope>
</reference>
<dbReference type="Pfam" id="PF07679">
    <property type="entry name" value="I-set"/>
    <property type="match status" value="2"/>
</dbReference>
<feature type="non-terminal residue" evidence="5">
    <location>
        <position position="151"/>
    </location>
</feature>
<dbReference type="SMART" id="SM00409">
    <property type="entry name" value="IG"/>
    <property type="match status" value="1"/>
</dbReference>
<organism evidence="5 6">
    <name type="scientific">Adineta steineri</name>
    <dbReference type="NCBI Taxonomy" id="433720"/>
    <lineage>
        <taxon>Eukaryota</taxon>
        <taxon>Metazoa</taxon>
        <taxon>Spiralia</taxon>
        <taxon>Gnathifera</taxon>
        <taxon>Rotifera</taxon>
        <taxon>Eurotatoria</taxon>
        <taxon>Bdelloidea</taxon>
        <taxon>Adinetida</taxon>
        <taxon>Adinetidae</taxon>
        <taxon>Adineta</taxon>
    </lineage>
</organism>
<dbReference type="PANTHER" id="PTHR45080:SF8">
    <property type="entry name" value="IG-LIKE DOMAIN-CONTAINING PROTEIN"/>
    <property type="match status" value="1"/>
</dbReference>
<evidence type="ECO:0000256" key="1">
    <source>
        <dbReference type="ARBA" id="ARBA00022729"/>
    </source>
</evidence>
<comment type="caution">
    <text evidence="5">The sequence shown here is derived from an EMBL/GenBank/DDBJ whole genome shotgun (WGS) entry which is preliminary data.</text>
</comment>
<protein>
    <recommendedName>
        <fullName evidence="4">Ig-like domain-containing protein</fullName>
    </recommendedName>
</protein>
<keyword evidence="1" id="KW-0732">Signal</keyword>
<dbReference type="GO" id="GO:0007156">
    <property type="term" value="P:homophilic cell adhesion via plasma membrane adhesion molecules"/>
    <property type="evidence" value="ECO:0007669"/>
    <property type="project" value="TreeGrafter"/>
</dbReference>
<dbReference type="SUPFAM" id="SSF48726">
    <property type="entry name" value="Immunoglobulin"/>
    <property type="match status" value="2"/>
</dbReference>
<evidence type="ECO:0000256" key="2">
    <source>
        <dbReference type="ARBA" id="ARBA00023157"/>
    </source>
</evidence>
<dbReference type="InterPro" id="IPR003599">
    <property type="entry name" value="Ig_sub"/>
</dbReference>
<dbReference type="PROSITE" id="PS50835">
    <property type="entry name" value="IG_LIKE"/>
    <property type="match status" value="2"/>
</dbReference>
<keyword evidence="2" id="KW-1015">Disulfide bond</keyword>
<gene>
    <name evidence="5" type="ORF">OXD698_LOCUS51798</name>
</gene>
<evidence type="ECO:0000256" key="3">
    <source>
        <dbReference type="ARBA" id="ARBA00023319"/>
    </source>
</evidence>
<dbReference type="GO" id="GO:0005886">
    <property type="term" value="C:plasma membrane"/>
    <property type="evidence" value="ECO:0007669"/>
    <property type="project" value="TreeGrafter"/>
</dbReference>
<dbReference type="InterPro" id="IPR007110">
    <property type="entry name" value="Ig-like_dom"/>
</dbReference>
<dbReference type="AlphaFoldDB" id="A0A820PLW1"/>
<feature type="domain" description="Ig-like" evidence="4">
    <location>
        <begin position="118"/>
        <end position="151"/>
    </location>
</feature>
<dbReference type="EMBL" id="CAJOAZ010027110">
    <property type="protein sequence ID" value="CAF4407017.1"/>
    <property type="molecule type" value="Genomic_DNA"/>
</dbReference>
<feature type="domain" description="Ig-like" evidence="4">
    <location>
        <begin position="21"/>
        <end position="113"/>
    </location>
</feature>
<dbReference type="InterPro" id="IPR050958">
    <property type="entry name" value="Cell_Adh-Cytoskel_Orgn"/>
</dbReference>
<evidence type="ECO:0000313" key="6">
    <source>
        <dbReference type="Proteomes" id="UP000663844"/>
    </source>
</evidence>
<evidence type="ECO:0000259" key="4">
    <source>
        <dbReference type="PROSITE" id="PS50835"/>
    </source>
</evidence>
<dbReference type="InterPro" id="IPR036179">
    <property type="entry name" value="Ig-like_dom_sf"/>
</dbReference>
<name>A0A820PLW1_9BILA</name>
<sequence length="151" mass="16684">TNKAGDVESPKINLNITCVQPKIKTDLQPTLNVTKDESITLTIQADGKPKPQIRWFKGNDEIPLDQVGIQIIEEEDNIYKLIIEKSTEKDQGEYSAIVQNPGGQVKSKKTNVIVTKSPEFITKPNDTTVKQGDTATIECQIDGLPLPKITL</sequence>
<dbReference type="InterPro" id="IPR013783">
    <property type="entry name" value="Ig-like_fold"/>
</dbReference>
<keyword evidence="3" id="KW-0393">Immunoglobulin domain</keyword>
<dbReference type="Proteomes" id="UP000663844">
    <property type="component" value="Unassembled WGS sequence"/>
</dbReference>
<evidence type="ECO:0000313" key="5">
    <source>
        <dbReference type="EMBL" id="CAF4407017.1"/>
    </source>
</evidence>
<proteinExistence type="predicted"/>
<dbReference type="FunFam" id="2.60.40.10:FF:000032">
    <property type="entry name" value="palladin isoform X1"/>
    <property type="match status" value="1"/>
</dbReference>
<dbReference type="InterPro" id="IPR013098">
    <property type="entry name" value="Ig_I-set"/>
</dbReference>
<feature type="non-terminal residue" evidence="5">
    <location>
        <position position="1"/>
    </location>
</feature>
<dbReference type="InterPro" id="IPR003598">
    <property type="entry name" value="Ig_sub2"/>
</dbReference>
<dbReference type="SMART" id="SM00408">
    <property type="entry name" value="IGc2"/>
    <property type="match status" value="1"/>
</dbReference>
<accession>A0A820PLW1</accession>
<dbReference type="Gene3D" id="2.60.40.10">
    <property type="entry name" value="Immunoglobulins"/>
    <property type="match status" value="2"/>
</dbReference>
<dbReference type="PANTHER" id="PTHR45080">
    <property type="entry name" value="CONTACTIN 5"/>
    <property type="match status" value="1"/>
</dbReference>